<dbReference type="Proteomes" id="UP001178281">
    <property type="component" value="Unassembled WGS sequence"/>
</dbReference>
<accession>A0AA90NCF8</accession>
<evidence type="ECO:0000313" key="1">
    <source>
        <dbReference type="EMBL" id="MDP0399258.1"/>
    </source>
</evidence>
<name>A0AA90NCF8_9ACTN</name>
<reference evidence="1" key="1">
    <citation type="submission" date="2023-08" db="EMBL/GenBank/DDBJ databases">
        <title>The draft genome of Tsukamurella strandjordii strain 050030.</title>
        <authorList>
            <person name="Zhao F."/>
            <person name="Feng Y."/>
            <person name="Zong Z."/>
        </authorList>
    </citation>
    <scope>NUCLEOTIDE SEQUENCE</scope>
    <source>
        <strain evidence="1">050030</strain>
    </source>
</reference>
<protein>
    <recommendedName>
        <fullName evidence="3">Bacteriocin biosynthesis cyclodehydratase domain-containing protein</fullName>
    </recommendedName>
</protein>
<evidence type="ECO:0008006" key="3">
    <source>
        <dbReference type="Google" id="ProtNLM"/>
    </source>
</evidence>
<sequence>MAHPDATAGLLRWMQTYRTPVEVHRRAADAGLTDGDVAELLDALREHGLLQPEPRSAALRVHLHGRGQVTDALLDEVASLDCVQVSAGTSRSWTPEGRDVDLVLLTDALSPDPVLVRRLMHGRVPHLPVVMRDGAGVIGPLVLPGATACLRCLDHTRTDADPGWPTLACQLFGRSGRATPQVLRMTAAVAALQVEAVAVGGSSDPADAPAGAGGDTAVQGDGPAVLGCTLEVERCGIAVRRWLMHPSCGCGRASAADSTG</sequence>
<dbReference type="RefSeq" id="WP_305111956.1">
    <property type="nucleotide sequence ID" value="NZ_JAUTIX010000005.1"/>
</dbReference>
<organism evidence="1 2">
    <name type="scientific">Tsukamurella strandjordii</name>
    <dbReference type="NCBI Taxonomy" id="147577"/>
    <lineage>
        <taxon>Bacteria</taxon>
        <taxon>Bacillati</taxon>
        <taxon>Actinomycetota</taxon>
        <taxon>Actinomycetes</taxon>
        <taxon>Mycobacteriales</taxon>
        <taxon>Tsukamurellaceae</taxon>
        <taxon>Tsukamurella</taxon>
    </lineage>
</organism>
<proteinExistence type="predicted"/>
<dbReference type="EMBL" id="JAUTIX010000005">
    <property type="protein sequence ID" value="MDP0399258.1"/>
    <property type="molecule type" value="Genomic_DNA"/>
</dbReference>
<dbReference type="AlphaFoldDB" id="A0AA90NCF8"/>
<comment type="caution">
    <text evidence="1">The sequence shown here is derived from an EMBL/GenBank/DDBJ whole genome shotgun (WGS) entry which is preliminary data.</text>
</comment>
<keyword evidence="2" id="KW-1185">Reference proteome</keyword>
<evidence type="ECO:0000313" key="2">
    <source>
        <dbReference type="Proteomes" id="UP001178281"/>
    </source>
</evidence>
<gene>
    <name evidence="1" type="ORF">Q7X28_15125</name>
</gene>
<dbReference type="Gene3D" id="3.40.50.720">
    <property type="entry name" value="NAD(P)-binding Rossmann-like Domain"/>
    <property type="match status" value="1"/>
</dbReference>